<dbReference type="RefSeq" id="WP_185990407.1">
    <property type="nucleotide sequence ID" value="NZ_JACCAE010000001.1"/>
</dbReference>
<dbReference type="Proteomes" id="UP000554054">
    <property type="component" value="Unassembled WGS sequence"/>
</dbReference>
<evidence type="ECO:0000313" key="1">
    <source>
        <dbReference type="EMBL" id="NYF97474.1"/>
    </source>
</evidence>
<gene>
    <name evidence="1" type="ORF">BJY20_000866</name>
</gene>
<organism evidence="1 2">
    <name type="scientific">Janibacter cremeus</name>
    <dbReference type="NCBI Taxonomy" id="1285192"/>
    <lineage>
        <taxon>Bacteria</taxon>
        <taxon>Bacillati</taxon>
        <taxon>Actinomycetota</taxon>
        <taxon>Actinomycetes</taxon>
        <taxon>Micrococcales</taxon>
        <taxon>Intrasporangiaceae</taxon>
        <taxon>Janibacter</taxon>
    </lineage>
</organism>
<evidence type="ECO:0000313" key="2">
    <source>
        <dbReference type="Proteomes" id="UP000554054"/>
    </source>
</evidence>
<dbReference type="EMBL" id="JACCAE010000001">
    <property type="protein sequence ID" value="NYF97474.1"/>
    <property type="molecule type" value="Genomic_DNA"/>
</dbReference>
<name>A0A852VT37_9MICO</name>
<proteinExistence type="predicted"/>
<keyword evidence="2" id="KW-1185">Reference proteome</keyword>
<protein>
    <submittedName>
        <fullName evidence="1">Uncharacterized protein</fullName>
    </submittedName>
</protein>
<sequence>MENITMITTAFDAALASATDHFFGGTAGVLSARDRIRGIEPTPALVSDPHPAGPLV</sequence>
<accession>A0A852VT37</accession>
<comment type="caution">
    <text evidence="1">The sequence shown here is derived from an EMBL/GenBank/DDBJ whole genome shotgun (WGS) entry which is preliminary data.</text>
</comment>
<dbReference type="AlphaFoldDB" id="A0A852VT37"/>
<reference evidence="1 2" key="1">
    <citation type="submission" date="2020-07" db="EMBL/GenBank/DDBJ databases">
        <title>Sequencing the genomes of 1000 actinobacteria strains.</title>
        <authorList>
            <person name="Klenk H.-P."/>
        </authorList>
    </citation>
    <scope>NUCLEOTIDE SEQUENCE [LARGE SCALE GENOMIC DNA]</scope>
    <source>
        <strain evidence="1 2">DSM 26154</strain>
    </source>
</reference>